<feature type="domain" description="SSD" evidence="7">
    <location>
        <begin position="589"/>
        <end position="714"/>
    </location>
</feature>
<dbReference type="SUPFAM" id="SSF82866">
    <property type="entry name" value="Multidrug efflux transporter AcrB transmembrane domain"/>
    <property type="match status" value="2"/>
</dbReference>
<feature type="transmembrane region" description="Helical" evidence="6">
    <location>
        <begin position="614"/>
        <end position="635"/>
    </location>
</feature>
<keyword evidence="2" id="KW-1003">Cell membrane</keyword>
<dbReference type="InterPro" id="IPR050545">
    <property type="entry name" value="Mycobact_MmpL"/>
</dbReference>
<feature type="transmembrane region" description="Helical" evidence="6">
    <location>
        <begin position="289"/>
        <end position="310"/>
    </location>
</feature>
<dbReference type="STRING" id="1480694.DC28_13935"/>
<dbReference type="OrthoDB" id="9809027at2"/>
<evidence type="ECO:0000256" key="2">
    <source>
        <dbReference type="ARBA" id="ARBA00022475"/>
    </source>
</evidence>
<dbReference type="InterPro" id="IPR000731">
    <property type="entry name" value="SSD"/>
</dbReference>
<sequence>MMRIDRFTETMQRRGRVFLVITGLLVITALVGIGQVRIDSDFSVFMPPDSPNMKGIQRLEEAFGSADELILMVSLSSEAPLTTAEYLAADLERLPEVESALGPVPRGFSEEPAVMQGRIISLMETASGRPLTYPRADLESSQVWTLLRIVPNSETAITDFVRVLEGELADRELEYAISGELYLQAKIFDYIWQVLLILPPAAVILLLGVFRFRIGSFRATILSMIPAVLGGVLTLGLLSWLWGTISVMTVLAPIFIIVLGSADGLHITSHVMDLLGEGKTNRDAINRTLGAVGVPVILTTVTTMAGFLSLMVIDSAAVRQMAVAAATGMVIAGLATWIVLPILLLHQKPLKKRSPRRAGRGLSGVFPRLTGIPAVVLTLVILGIAVPGTLRLHSDFSMLDMYKPGTDLRRGIELISDVTGSTMPVSVLFELPGDNPLDQTAAAALLDLHERLESQNPPVPGLSLYRVLSGASQVFMGTEGYPQQAFAAEMLYSRLKDMNPGLEGQFIGTEGLGRGIFFLPNLDDATLARFIGVTTEVAEDHGLRMSTVGTAFAMKELNDKIIPQQLSSLALAAVLVGLLTILTQRSLKLGLVSVLPILVTLAALFGFLGWTGTALSVVTSIMTGLTLGVGIDYAIHYISMYRYLKKSGSNRPAGEALDYVATPVLANALGLAVGFSVMILSPFQIHVTLSQLMWLTMVLSAFLSLSLLPTLLGARKEPPADQPLG</sequence>
<feature type="transmembrane region" description="Helical" evidence="6">
    <location>
        <begin position="221"/>
        <end position="242"/>
    </location>
</feature>
<evidence type="ECO:0000313" key="8">
    <source>
        <dbReference type="EMBL" id="KGE71018.1"/>
    </source>
</evidence>
<dbReference type="AlphaFoldDB" id="A0A098QUD7"/>
<keyword evidence="9" id="KW-1185">Reference proteome</keyword>
<dbReference type="PROSITE" id="PS50156">
    <property type="entry name" value="SSD"/>
    <property type="match status" value="2"/>
</dbReference>
<organism evidence="8 9">
    <name type="scientific">Spirochaeta lutea</name>
    <dbReference type="NCBI Taxonomy" id="1480694"/>
    <lineage>
        <taxon>Bacteria</taxon>
        <taxon>Pseudomonadati</taxon>
        <taxon>Spirochaetota</taxon>
        <taxon>Spirochaetia</taxon>
        <taxon>Spirochaetales</taxon>
        <taxon>Spirochaetaceae</taxon>
        <taxon>Spirochaeta</taxon>
    </lineage>
</organism>
<accession>A0A098QUD7</accession>
<proteinExistence type="predicted"/>
<feature type="transmembrane region" description="Helical" evidence="6">
    <location>
        <begin position="322"/>
        <end position="345"/>
    </location>
</feature>
<keyword evidence="4 6" id="KW-1133">Transmembrane helix</keyword>
<reference evidence="8 9" key="1">
    <citation type="submission" date="2014-05" db="EMBL/GenBank/DDBJ databases">
        <title>De novo Genome Sequence of Spirocheata sp.</title>
        <authorList>
            <person name="Shivani Y."/>
            <person name="Subhash Y."/>
            <person name="Tushar L."/>
            <person name="Sasikala C."/>
            <person name="Ramana C.V."/>
        </authorList>
    </citation>
    <scope>NUCLEOTIDE SEQUENCE [LARGE SCALE GENOMIC DNA]</scope>
    <source>
        <strain evidence="8 9">JC230</strain>
    </source>
</reference>
<comment type="caution">
    <text evidence="8">The sequence shown here is derived from an EMBL/GenBank/DDBJ whole genome shotgun (WGS) entry which is preliminary data.</text>
</comment>
<evidence type="ECO:0000256" key="5">
    <source>
        <dbReference type="ARBA" id="ARBA00023136"/>
    </source>
</evidence>
<protein>
    <recommendedName>
        <fullName evidence="7">SSD domain-containing protein</fullName>
    </recommendedName>
</protein>
<keyword evidence="3 6" id="KW-0812">Transmembrane</keyword>
<dbReference type="EMBL" id="JNUP01000071">
    <property type="protein sequence ID" value="KGE71018.1"/>
    <property type="molecule type" value="Genomic_DNA"/>
</dbReference>
<dbReference type="Proteomes" id="UP000029692">
    <property type="component" value="Unassembled WGS sequence"/>
</dbReference>
<dbReference type="RefSeq" id="WP_037549738.1">
    <property type="nucleotide sequence ID" value="NZ_JNUP01000071.1"/>
</dbReference>
<dbReference type="eggNOG" id="COG1033">
    <property type="taxonomic scope" value="Bacteria"/>
</dbReference>
<evidence type="ECO:0000256" key="3">
    <source>
        <dbReference type="ARBA" id="ARBA00022692"/>
    </source>
</evidence>
<comment type="subcellular location">
    <subcellularLocation>
        <location evidence="1">Cell membrane</location>
        <topology evidence="1">Multi-pass membrane protein</topology>
    </subcellularLocation>
</comment>
<dbReference type="GO" id="GO:0005886">
    <property type="term" value="C:plasma membrane"/>
    <property type="evidence" value="ECO:0007669"/>
    <property type="project" value="UniProtKB-SubCell"/>
</dbReference>
<feature type="transmembrane region" description="Helical" evidence="6">
    <location>
        <begin position="692"/>
        <end position="712"/>
    </location>
</feature>
<evidence type="ECO:0000259" key="7">
    <source>
        <dbReference type="PROSITE" id="PS50156"/>
    </source>
</evidence>
<dbReference type="PANTHER" id="PTHR33406">
    <property type="entry name" value="MEMBRANE PROTEIN MJ1562-RELATED"/>
    <property type="match status" value="1"/>
</dbReference>
<evidence type="ECO:0000256" key="4">
    <source>
        <dbReference type="ARBA" id="ARBA00022989"/>
    </source>
</evidence>
<dbReference type="PANTHER" id="PTHR33406:SF13">
    <property type="entry name" value="MEMBRANE PROTEIN YDFJ"/>
    <property type="match status" value="1"/>
</dbReference>
<feature type="transmembrane region" description="Helical" evidence="6">
    <location>
        <begin position="365"/>
        <end position="386"/>
    </location>
</feature>
<feature type="transmembrane region" description="Helical" evidence="6">
    <location>
        <begin position="248"/>
        <end position="268"/>
    </location>
</feature>
<dbReference type="Gene3D" id="1.20.1640.10">
    <property type="entry name" value="Multidrug efflux transporter AcrB transmembrane domain"/>
    <property type="match status" value="2"/>
</dbReference>
<dbReference type="InterPro" id="IPR004869">
    <property type="entry name" value="MMPL_dom"/>
</dbReference>
<keyword evidence="5 6" id="KW-0472">Membrane</keyword>
<evidence type="ECO:0000313" key="9">
    <source>
        <dbReference type="Proteomes" id="UP000029692"/>
    </source>
</evidence>
<feature type="transmembrane region" description="Helical" evidence="6">
    <location>
        <begin position="589"/>
        <end position="608"/>
    </location>
</feature>
<feature type="transmembrane region" description="Helical" evidence="6">
    <location>
        <begin position="656"/>
        <end position="680"/>
    </location>
</feature>
<name>A0A098QUD7_9SPIO</name>
<evidence type="ECO:0000256" key="1">
    <source>
        <dbReference type="ARBA" id="ARBA00004651"/>
    </source>
</evidence>
<feature type="transmembrane region" description="Helical" evidence="6">
    <location>
        <begin position="190"/>
        <end position="209"/>
    </location>
</feature>
<evidence type="ECO:0000256" key="6">
    <source>
        <dbReference type="SAM" id="Phobius"/>
    </source>
</evidence>
<gene>
    <name evidence="8" type="ORF">DC28_13935</name>
</gene>
<dbReference type="Pfam" id="PF03176">
    <property type="entry name" value="MMPL"/>
    <property type="match status" value="2"/>
</dbReference>
<feature type="transmembrane region" description="Helical" evidence="6">
    <location>
        <begin position="561"/>
        <end position="582"/>
    </location>
</feature>
<feature type="domain" description="SSD" evidence="7">
    <location>
        <begin position="221"/>
        <end position="346"/>
    </location>
</feature>